<dbReference type="EMBL" id="PEUM01000095">
    <property type="protein sequence ID" value="PIV25132.1"/>
    <property type="molecule type" value="Genomic_DNA"/>
</dbReference>
<feature type="domain" description="Large ribosomal subunit protein uL11 C-terminal" evidence="10">
    <location>
        <begin position="71"/>
        <end position="139"/>
    </location>
</feature>
<organism evidence="12 13">
    <name type="scientific">Candidatus Berkelbacteria bacterium CG03_land_8_20_14_0_80_40_36</name>
    <dbReference type="NCBI Taxonomy" id="1974509"/>
    <lineage>
        <taxon>Bacteria</taxon>
        <taxon>Candidatus Berkelbacteria</taxon>
    </lineage>
</organism>
<evidence type="ECO:0000256" key="8">
    <source>
        <dbReference type="RuleBase" id="RU003978"/>
    </source>
</evidence>
<evidence type="ECO:0000256" key="6">
    <source>
        <dbReference type="ARBA" id="ARBA00023274"/>
    </source>
</evidence>
<dbReference type="Pfam" id="PF00298">
    <property type="entry name" value="Ribosomal_L11"/>
    <property type="match status" value="1"/>
</dbReference>
<dbReference type="InterPro" id="IPR036769">
    <property type="entry name" value="Ribosomal_uL11_C_sf"/>
</dbReference>
<dbReference type="GO" id="GO:0022625">
    <property type="term" value="C:cytosolic large ribosomal subunit"/>
    <property type="evidence" value="ECO:0007669"/>
    <property type="project" value="TreeGrafter"/>
</dbReference>
<keyword evidence="6 7" id="KW-0687">Ribonucleoprotein</keyword>
<evidence type="ECO:0000256" key="5">
    <source>
        <dbReference type="ARBA" id="ARBA00022980"/>
    </source>
</evidence>
<dbReference type="SUPFAM" id="SSF54747">
    <property type="entry name" value="Ribosomal L11/L12e N-terminal domain"/>
    <property type="match status" value="1"/>
</dbReference>
<dbReference type="Proteomes" id="UP000229966">
    <property type="component" value="Unassembled WGS sequence"/>
</dbReference>
<comment type="subunit">
    <text evidence="7">Part of the ribosomal stalk of the 50S ribosomal subunit. Interacts with L10 and the large rRNA to form the base of the stalk. L10 forms an elongated spine to which L12 dimers bind in a sequential fashion forming a multimeric L10(L12)X complex.</text>
</comment>
<evidence type="ECO:0000256" key="7">
    <source>
        <dbReference type="HAMAP-Rule" id="MF_00736"/>
    </source>
</evidence>
<evidence type="ECO:0000259" key="11">
    <source>
        <dbReference type="Pfam" id="PF03946"/>
    </source>
</evidence>
<evidence type="ECO:0000256" key="1">
    <source>
        <dbReference type="ARBA" id="ARBA00010537"/>
    </source>
</evidence>
<dbReference type="GO" id="GO:0003735">
    <property type="term" value="F:structural constituent of ribosome"/>
    <property type="evidence" value="ECO:0007669"/>
    <property type="project" value="InterPro"/>
</dbReference>
<dbReference type="InterPro" id="IPR020783">
    <property type="entry name" value="Ribosomal_uL11_C"/>
</dbReference>
<dbReference type="Gene3D" id="1.10.10.250">
    <property type="entry name" value="Ribosomal protein L11, C-terminal domain"/>
    <property type="match status" value="1"/>
</dbReference>
<accession>A0A2M7CHK5</accession>
<comment type="caution">
    <text evidence="12">The sequence shown here is derived from an EMBL/GenBank/DDBJ whole genome shotgun (WGS) entry which is preliminary data.</text>
</comment>
<evidence type="ECO:0000259" key="10">
    <source>
        <dbReference type="Pfam" id="PF00298"/>
    </source>
</evidence>
<dbReference type="PANTHER" id="PTHR11661:SF1">
    <property type="entry name" value="LARGE RIBOSOMAL SUBUNIT PROTEIN UL11M"/>
    <property type="match status" value="1"/>
</dbReference>
<evidence type="ECO:0000256" key="9">
    <source>
        <dbReference type="RuleBase" id="RU003979"/>
    </source>
</evidence>
<dbReference type="InterPro" id="IPR000911">
    <property type="entry name" value="Ribosomal_uL11"/>
</dbReference>
<feature type="domain" description="Large ribosomal subunit protein uL11 N-terminal" evidence="11">
    <location>
        <begin position="9"/>
        <end position="66"/>
    </location>
</feature>
<dbReference type="Pfam" id="PF03946">
    <property type="entry name" value="Ribosomal_L11_N"/>
    <property type="match status" value="1"/>
</dbReference>
<keyword evidence="4 7" id="KW-0694">RNA-binding</keyword>
<reference evidence="13" key="1">
    <citation type="submission" date="2017-09" db="EMBL/GenBank/DDBJ databases">
        <title>Depth-based differentiation of microbial function through sediment-hosted aquifers and enrichment of novel symbionts in the deep terrestrial subsurface.</title>
        <authorList>
            <person name="Probst A.J."/>
            <person name="Ladd B."/>
            <person name="Jarett J.K."/>
            <person name="Geller-Mcgrath D.E."/>
            <person name="Sieber C.M.K."/>
            <person name="Emerson J.B."/>
            <person name="Anantharaman K."/>
            <person name="Thomas B.C."/>
            <person name="Malmstrom R."/>
            <person name="Stieglmeier M."/>
            <person name="Klingl A."/>
            <person name="Woyke T."/>
            <person name="Ryan C.M."/>
            <person name="Banfield J.F."/>
        </authorList>
    </citation>
    <scope>NUCLEOTIDE SEQUENCE [LARGE SCALE GENOMIC DNA]</scope>
</reference>
<dbReference type="HAMAP" id="MF_00736">
    <property type="entry name" value="Ribosomal_uL11"/>
    <property type="match status" value="1"/>
</dbReference>
<evidence type="ECO:0000313" key="12">
    <source>
        <dbReference type="EMBL" id="PIV25132.1"/>
    </source>
</evidence>
<comment type="similarity">
    <text evidence="1 7 8">Belongs to the universal ribosomal protein uL11 family.</text>
</comment>
<dbReference type="PANTHER" id="PTHR11661">
    <property type="entry name" value="60S RIBOSOMAL PROTEIN L12"/>
    <property type="match status" value="1"/>
</dbReference>
<protein>
    <recommendedName>
        <fullName evidence="7">Large ribosomal subunit protein uL11</fullName>
    </recommendedName>
</protein>
<dbReference type="InterPro" id="IPR036796">
    <property type="entry name" value="Ribosomal_uL11_N_sf"/>
</dbReference>
<evidence type="ECO:0000256" key="3">
    <source>
        <dbReference type="ARBA" id="ARBA00022730"/>
    </source>
</evidence>
<evidence type="ECO:0000256" key="2">
    <source>
        <dbReference type="ARBA" id="ARBA00022481"/>
    </source>
</evidence>
<evidence type="ECO:0000313" key="13">
    <source>
        <dbReference type="Proteomes" id="UP000229966"/>
    </source>
</evidence>
<keyword evidence="2 7" id="KW-0488">Methylation</keyword>
<dbReference type="InterPro" id="IPR006519">
    <property type="entry name" value="Ribosomal_uL11_bac-typ"/>
</dbReference>
<dbReference type="InterPro" id="IPR020784">
    <property type="entry name" value="Ribosomal_uL11_N"/>
</dbReference>
<gene>
    <name evidence="7 12" type="primary">rplK</name>
    <name evidence="12" type="ORF">COS38_03220</name>
</gene>
<dbReference type="NCBIfam" id="TIGR01632">
    <property type="entry name" value="L11_bact"/>
    <property type="match status" value="1"/>
</dbReference>
<proteinExistence type="inferred from homology"/>
<dbReference type="AlphaFoldDB" id="A0A2M7CHK5"/>
<sequence>MAKKIKTIIKLQIIGGQANPAPPVGTALGPHGINIGEFTQKFNEATREQNGTLLPCEITIFEDRSFEFKIKTPPASFLIKKVAGVDKGSGETPKKKVGKITKKQVEEIARAKMEDLNAGSLEQAMKIIEGTARSMGVEVR</sequence>
<comment type="function">
    <text evidence="7 9">Forms part of the ribosomal stalk which helps the ribosome interact with GTP-bound translation factors.</text>
</comment>
<dbReference type="GO" id="GO:0070180">
    <property type="term" value="F:large ribosomal subunit rRNA binding"/>
    <property type="evidence" value="ECO:0007669"/>
    <property type="project" value="UniProtKB-UniRule"/>
</dbReference>
<keyword evidence="5 7" id="KW-0689">Ribosomal protein</keyword>
<dbReference type="FunFam" id="1.10.10.250:FF:000001">
    <property type="entry name" value="50S ribosomal protein L11"/>
    <property type="match status" value="1"/>
</dbReference>
<dbReference type="CDD" id="cd00349">
    <property type="entry name" value="Ribosomal_L11"/>
    <property type="match status" value="1"/>
</dbReference>
<evidence type="ECO:0000256" key="4">
    <source>
        <dbReference type="ARBA" id="ARBA00022884"/>
    </source>
</evidence>
<name>A0A2M7CHK5_9BACT</name>
<keyword evidence="3 7" id="KW-0699">rRNA-binding</keyword>
<dbReference type="SMART" id="SM00649">
    <property type="entry name" value="RL11"/>
    <property type="match status" value="1"/>
</dbReference>
<dbReference type="Gene3D" id="3.30.1550.10">
    <property type="entry name" value="Ribosomal protein L11/L12, N-terminal domain"/>
    <property type="match status" value="1"/>
</dbReference>
<dbReference type="SUPFAM" id="SSF46906">
    <property type="entry name" value="Ribosomal protein L11, C-terminal domain"/>
    <property type="match status" value="1"/>
</dbReference>
<comment type="PTM">
    <text evidence="7 9">One or more lysine residues are methylated.</text>
</comment>
<dbReference type="GO" id="GO:0006412">
    <property type="term" value="P:translation"/>
    <property type="evidence" value="ECO:0007669"/>
    <property type="project" value="UniProtKB-UniRule"/>
</dbReference>
<dbReference type="FunFam" id="3.30.1550.10:FF:000006">
    <property type="entry name" value="50S ribosomal protein L11"/>
    <property type="match status" value="1"/>
</dbReference>